<evidence type="ECO:0000256" key="3">
    <source>
        <dbReference type="ARBA" id="ARBA00023002"/>
    </source>
</evidence>
<name>A0A6V8L231_9ACTN</name>
<dbReference type="SUPFAM" id="SSF56176">
    <property type="entry name" value="FAD-binding/transporter-associated domain-like"/>
    <property type="match status" value="1"/>
</dbReference>
<dbReference type="GO" id="GO:0071949">
    <property type="term" value="F:FAD binding"/>
    <property type="evidence" value="ECO:0007669"/>
    <property type="project" value="InterPro"/>
</dbReference>
<gene>
    <name evidence="5" type="primary">cutM</name>
    <name evidence="5" type="ORF">Prum_018090</name>
</gene>
<feature type="domain" description="FAD-binding PCMH-type" evidence="4">
    <location>
        <begin position="1"/>
        <end position="177"/>
    </location>
</feature>
<dbReference type="InterPro" id="IPR036318">
    <property type="entry name" value="FAD-bd_PCMH-like_sf"/>
</dbReference>
<dbReference type="RefSeq" id="WP_173075417.1">
    <property type="nucleotide sequence ID" value="NZ_BAABJB010000006.1"/>
</dbReference>
<dbReference type="Gene3D" id="3.30.465.10">
    <property type="match status" value="1"/>
</dbReference>
<dbReference type="Pfam" id="PF00941">
    <property type="entry name" value="FAD_binding_5"/>
    <property type="match status" value="1"/>
</dbReference>
<evidence type="ECO:0000313" key="6">
    <source>
        <dbReference type="Proteomes" id="UP000482960"/>
    </source>
</evidence>
<evidence type="ECO:0000313" key="5">
    <source>
        <dbReference type="EMBL" id="GFJ88167.1"/>
    </source>
</evidence>
<keyword evidence="1" id="KW-0285">Flavoprotein</keyword>
<dbReference type="Proteomes" id="UP000482960">
    <property type="component" value="Unassembled WGS sequence"/>
</dbReference>
<dbReference type="InterPro" id="IPR016167">
    <property type="entry name" value="FAD-bd_PCMH_sub1"/>
</dbReference>
<dbReference type="Gene3D" id="3.30.43.10">
    <property type="entry name" value="Uridine Diphospho-n-acetylenolpyruvylglucosamine Reductase, domain 2"/>
    <property type="match status" value="1"/>
</dbReference>
<dbReference type="InterPro" id="IPR002346">
    <property type="entry name" value="Mopterin_DH_FAD-bd"/>
</dbReference>
<dbReference type="InterPro" id="IPR016166">
    <property type="entry name" value="FAD-bd_PCMH"/>
</dbReference>
<dbReference type="InterPro" id="IPR016169">
    <property type="entry name" value="FAD-bd_PCMH_sub2"/>
</dbReference>
<dbReference type="SUPFAM" id="SSF55447">
    <property type="entry name" value="CO dehydrogenase flavoprotein C-terminal domain-like"/>
    <property type="match status" value="1"/>
</dbReference>
<keyword evidence="6" id="KW-1185">Reference proteome</keyword>
<dbReference type="GO" id="GO:0016491">
    <property type="term" value="F:oxidoreductase activity"/>
    <property type="evidence" value="ECO:0007669"/>
    <property type="project" value="UniProtKB-KW"/>
</dbReference>
<protein>
    <submittedName>
        <fullName evidence="5">Carbon-monoxide dehydrogenase medium subunit</fullName>
    </submittedName>
</protein>
<dbReference type="InterPro" id="IPR036683">
    <property type="entry name" value="CO_DH_flav_C_dom_sf"/>
</dbReference>
<evidence type="ECO:0000256" key="1">
    <source>
        <dbReference type="ARBA" id="ARBA00022630"/>
    </source>
</evidence>
<dbReference type="AlphaFoldDB" id="A0A6V8L231"/>
<accession>A0A6V8L231</accession>
<keyword evidence="3" id="KW-0560">Oxidoreductase</keyword>
<dbReference type="PANTHER" id="PTHR42659:SF2">
    <property type="entry name" value="XANTHINE DEHYDROGENASE SUBUNIT C-RELATED"/>
    <property type="match status" value="1"/>
</dbReference>
<sequence>MIPAAFEYVRPSTVDEAVQALTDGGEDAKVLAGGQSLIPVLRLRLAAPSVLVDLGGLGELRDVRDDGDALVIGAMTRHADILRDPLVRAHAPLLAQATATVADRQVRHLGTIGGSLAHADPAGDLPGVAVALDVVMEIAGPGGRRTVAASDFFVDFLTTALGPDEVLVSVRVPKQDGWGTHYEKFNRVAQAWSIVGVAAAVRRDNGSIAEARVSLTNMGATPIRARGVEEALVGAPATMDAVAAAAERAAEGTAPPTDVTASADYRTHLATVLTRRALAAAGGVHAA</sequence>
<reference evidence="5 6" key="1">
    <citation type="submission" date="2020-03" db="EMBL/GenBank/DDBJ databases">
        <title>Whole genome shotgun sequence of Phytohabitans rumicis NBRC 108638.</title>
        <authorList>
            <person name="Komaki H."/>
            <person name="Tamura T."/>
        </authorList>
    </citation>
    <scope>NUCLEOTIDE SEQUENCE [LARGE SCALE GENOMIC DNA]</scope>
    <source>
        <strain evidence="5 6">NBRC 108638</strain>
    </source>
</reference>
<dbReference type="SMART" id="SM01092">
    <property type="entry name" value="CO_deh_flav_C"/>
    <property type="match status" value="1"/>
</dbReference>
<evidence type="ECO:0000256" key="2">
    <source>
        <dbReference type="ARBA" id="ARBA00022827"/>
    </source>
</evidence>
<dbReference type="FunFam" id="3.30.465.10:FF:000017">
    <property type="entry name" value="Xanthine dehydrogenase, FAD binding subunit"/>
    <property type="match status" value="1"/>
</dbReference>
<evidence type="ECO:0000259" key="4">
    <source>
        <dbReference type="PROSITE" id="PS51387"/>
    </source>
</evidence>
<proteinExistence type="predicted"/>
<comment type="caution">
    <text evidence="5">The sequence shown here is derived from an EMBL/GenBank/DDBJ whole genome shotgun (WGS) entry which is preliminary data.</text>
</comment>
<organism evidence="5 6">
    <name type="scientific">Phytohabitans rumicis</name>
    <dbReference type="NCBI Taxonomy" id="1076125"/>
    <lineage>
        <taxon>Bacteria</taxon>
        <taxon>Bacillati</taxon>
        <taxon>Actinomycetota</taxon>
        <taxon>Actinomycetes</taxon>
        <taxon>Micromonosporales</taxon>
        <taxon>Micromonosporaceae</taxon>
    </lineage>
</organism>
<dbReference type="Gene3D" id="3.30.390.50">
    <property type="entry name" value="CO dehydrogenase flavoprotein, C-terminal domain"/>
    <property type="match status" value="1"/>
</dbReference>
<dbReference type="InterPro" id="IPR005107">
    <property type="entry name" value="CO_DH_flav_C"/>
</dbReference>
<reference evidence="5 6" key="2">
    <citation type="submission" date="2020-03" db="EMBL/GenBank/DDBJ databases">
        <authorList>
            <person name="Ichikawa N."/>
            <person name="Kimura A."/>
            <person name="Kitahashi Y."/>
            <person name="Uohara A."/>
        </authorList>
    </citation>
    <scope>NUCLEOTIDE SEQUENCE [LARGE SCALE GENOMIC DNA]</scope>
    <source>
        <strain evidence="5 6">NBRC 108638</strain>
    </source>
</reference>
<dbReference type="Pfam" id="PF03450">
    <property type="entry name" value="CO_deh_flav_C"/>
    <property type="match status" value="1"/>
</dbReference>
<keyword evidence="2" id="KW-0274">FAD</keyword>
<dbReference type="PROSITE" id="PS51387">
    <property type="entry name" value="FAD_PCMH"/>
    <property type="match status" value="1"/>
</dbReference>
<dbReference type="PANTHER" id="PTHR42659">
    <property type="entry name" value="XANTHINE DEHYDROGENASE SUBUNIT C-RELATED"/>
    <property type="match status" value="1"/>
</dbReference>
<dbReference type="InterPro" id="IPR051312">
    <property type="entry name" value="Diverse_Substr_Oxidored"/>
</dbReference>
<dbReference type="EMBL" id="BLPG01000001">
    <property type="protein sequence ID" value="GFJ88167.1"/>
    <property type="molecule type" value="Genomic_DNA"/>
</dbReference>